<feature type="non-terminal residue" evidence="1">
    <location>
        <position position="1"/>
    </location>
</feature>
<reference evidence="1" key="1">
    <citation type="submission" date="2021-06" db="EMBL/GenBank/DDBJ databases">
        <authorList>
            <person name="Kallberg Y."/>
            <person name="Tangrot J."/>
            <person name="Rosling A."/>
        </authorList>
    </citation>
    <scope>NUCLEOTIDE SEQUENCE</scope>
    <source>
        <strain evidence="1">87-6 pot B 2015</strain>
    </source>
</reference>
<sequence>NNNNQTPSNTEKDNTTNTFNMKIDNVTFLTSNFTEKVQNVSL</sequence>
<proteinExistence type="predicted"/>
<accession>A0A9N9I1N7</accession>
<dbReference type="Proteomes" id="UP000789375">
    <property type="component" value="Unassembled WGS sequence"/>
</dbReference>
<name>A0A9N9I1N7_FUNMO</name>
<protein>
    <submittedName>
        <fullName evidence="1">7872_t:CDS:1</fullName>
    </submittedName>
</protein>
<evidence type="ECO:0000313" key="2">
    <source>
        <dbReference type="Proteomes" id="UP000789375"/>
    </source>
</evidence>
<gene>
    <name evidence="1" type="ORF">FMOSSE_LOCUS14673</name>
</gene>
<keyword evidence="2" id="KW-1185">Reference proteome</keyword>
<comment type="caution">
    <text evidence="1">The sequence shown here is derived from an EMBL/GenBank/DDBJ whole genome shotgun (WGS) entry which is preliminary data.</text>
</comment>
<organism evidence="1 2">
    <name type="scientific">Funneliformis mosseae</name>
    <name type="common">Endomycorrhizal fungus</name>
    <name type="synonym">Glomus mosseae</name>
    <dbReference type="NCBI Taxonomy" id="27381"/>
    <lineage>
        <taxon>Eukaryota</taxon>
        <taxon>Fungi</taxon>
        <taxon>Fungi incertae sedis</taxon>
        <taxon>Mucoromycota</taxon>
        <taxon>Glomeromycotina</taxon>
        <taxon>Glomeromycetes</taxon>
        <taxon>Glomerales</taxon>
        <taxon>Glomeraceae</taxon>
        <taxon>Funneliformis</taxon>
    </lineage>
</organism>
<dbReference type="EMBL" id="CAJVPP010012061">
    <property type="protein sequence ID" value="CAG8716462.1"/>
    <property type="molecule type" value="Genomic_DNA"/>
</dbReference>
<evidence type="ECO:0000313" key="1">
    <source>
        <dbReference type="EMBL" id="CAG8716462.1"/>
    </source>
</evidence>
<dbReference type="AlphaFoldDB" id="A0A9N9I1N7"/>